<sequence length="387" mass="44383">MICNKDKCTGCYACYNACPKECIMMQEDDNGHIYPKVRKENCINCRLCYSVCQSLSNVKFNEPKKAYACWALNNLERETSTSGGAASVFSRNVLKKNNGIVFGAAVINKDVQHIRVENEGDLVKLKGSKYVQSKIGNTYKQAKMDLDNNKEVLFIGTPCQIAGLKKYLKKVYSNLLTIDIICHGVPSHKMLSDYIKSNGNVNFDNIIFRDKDGFNFKLLDNNKVVFSETMKESLYYRGFMEALFYRENCYECKYATRKRVSDITIGDFWGIGEENEFLKSTKGGVSVLLPCTEKGLDFIYKCQDDMFLEERSIDEAIKGNDQLRHSSIKNKNYNKFKELYNVGGFNYAALKCMRKEIFLGKLKEILYKNKFTYNLARGIKKIVIKNN</sequence>
<evidence type="ECO:0000256" key="2">
    <source>
        <dbReference type="ARBA" id="ARBA00023004"/>
    </source>
</evidence>
<evidence type="ECO:0000313" key="6">
    <source>
        <dbReference type="Proteomes" id="UP000191154"/>
    </source>
</evidence>
<evidence type="ECO:0000259" key="4">
    <source>
        <dbReference type="PROSITE" id="PS51379"/>
    </source>
</evidence>
<dbReference type="EMBL" id="LZYZ01000007">
    <property type="protein sequence ID" value="OOM09355.1"/>
    <property type="molecule type" value="Genomic_DNA"/>
</dbReference>
<dbReference type="InterPro" id="IPR007525">
    <property type="entry name" value="FrhB_FdhB_C"/>
</dbReference>
<dbReference type="PROSITE" id="PS51379">
    <property type="entry name" value="4FE4S_FER_2"/>
    <property type="match status" value="2"/>
</dbReference>
<feature type="domain" description="4Fe-4S ferredoxin-type" evidence="4">
    <location>
        <begin position="33"/>
        <end position="63"/>
    </location>
</feature>
<organism evidence="5 6">
    <name type="scientific">Clostridium saccharobutylicum</name>
    <dbReference type="NCBI Taxonomy" id="169679"/>
    <lineage>
        <taxon>Bacteria</taxon>
        <taxon>Bacillati</taxon>
        <taxon>Bacillota</taxon>
        <taxon>Clostridia</taxon>
        <taxon>Eubacteriales</taxon>
        <taxon>Clostridiaceae</taxon>
        <taxon>Clostridium</taxon>
    </lineage>
</organism>
<dbReference type="Gene3D" id="3.30.70.20">
    <property type="match status" value="1"/>
</dbReference>
<feature type="domain" description="4Fe-4S ferredoxin-type" evidence="4">
    <location>
        <begin position="1"/>
        <end position="28"/>
    </location>
</feature>
<dbReference type="Pfam" id="PF04432">
    <property type="entry name" value="FrhB_FdhB_C"/>
    <property type="match status" value="1"/>
</dbReference>
<protein>
    <submittedName>
        <fullName evidence="5">F420H2 dehydrogenase subunit F</fullName>
    </submittedName>
</protein>
<dbReference type="InterPro" id="IPR017896">
    <property type="entry name" value="4Fe4S_Fe-S-bd"/>
</dbReference>
<dbReference type="Pfam" id="PF12838">
    <property type="entry name" value="Fer4_7"/>
    <property type="match status" value="1"/>
</dbReference>
<keyword evidence="2" id="KW-0408">Iron</keyword>
<dbReference type="PROSITE" id="PS00198">
    <property type="entry name" value="4FE4S_FER_1"/>
    <property type="match status" value="1"/>
</dbReference>
<dbReference type="GO" id="GO:0046872">
    <property type="term" value="F:metal ion binding"/>
    <property type="evidence" value="ECO:0007669"/>
    <property type="project" value="UniProtKB-KW"/>
</dbReference>
<dbReference type="GO" id="GO:0051536">
    <property type="term" value="F:iron-sulfur cluster binding"/>
    <property type="evidence" value="ECO:0007669"/>
    <property type="project" value="UniProtKB-KW"/>
</dbReference>
<dbReference type="Proteomes" id="UP000191154">
    <property type="component" value="Unassembled WGS sequence"/>
</dbReference>
<dbReference type="InterPro" id="IPR017900">
    <property type="entry name" value="4Fe4S_Fe_S_CS"/>
</dbReference>
<evidence type="ECO:0000256" key="3">
    <source>
        <dbReference type="ARBA" id="ARBA00023014"/>
    </source>
</evidence>
<dbReference type="STRING" id="169679.CSACC_28500"/>
<keyword evidence="1" id="KW-0479">Metal-binding</keyword>
<gene>
    <name evidence="5" type="ORF">CLOSAC_36360</name>
</gene>
<dbReference type="PANTHER" id="PTHR43193">
    <property type="match status" value="1"/>
</dbReference>
<dbReference type="RefSeq" id="WP_077866665.1">
    <property type="nucleotide sequence ID" value="NZ_LZYZ01000007.1"/>
</dbReference>
<reference evidence="5 6" key="1">
    <citation type="submission" date="2016-05" db="EMBL/GenBank/DDBJ databases">
        <title>Microbial solvent formation.</title>
        <authorList>
            <person name="Poehlein A."/>
            <person name="Montoya Solano J.D."/>
            <person name="Flitsch S."/>
            <person name="Krabben P."/>
            <person name="Duerre P."/>
            <person name="Daniel R."/>
        </authorList>
    </citation>
    <scope>NUCLEOTIDE SEQUENCE [LARGE SCALE GENOMIC DNA]</scope>
    <source>
        <strain evidence="5 6">L1-8</strain>
    </source>
</reference>
<evidence type="ECO:0000256" key="1">
    <source>
        <dbReference type="ARBA" id="ARBA00022723"/>
    </source>
</evidence>
<dbReference type="PANTHER" id="PTHR43193:SF2">
    <property type="entry name" value="POLYFERREDOXIN PROTEIN FWDF"/>
    <property type="match status" value="1"/>
</dbReference>
<accession>A0A1S8MYW6</accession>
<comment type="caution">
    <text evidence="5">The sequence shown here is derived from an EMBL/GenBank/DDBJ whole genome shotgun (WGS) entry which is preliminary data.</text>
</comment>
<proteinExistence type="predicted"/>
<name>A0A1S8MYW6_CLOSA</name>
<dbReference type="InterPro" id="IPR052977">
    <property type="entry name" value="Polyferredoxin-like_ET"/>
</dbReference>
<keyword evidence="3" id="KW-0411">Iron-sulfur</keyword>
<dbReference type="SUPFAM" id="SSF54862">
    <property type="entry name" value="4Fe-4S ferredoxins"/>
    <property type="match status" value="1"/>
</dbReference>
<dbReference type="AlphaFoldDB" id="A0A1S8MYW6"/>
<evidence type="ECO:0000313" key="5">
    <source>
        <dbReference type="EMBL" id="OOM09355.1"/>
    </source>
</evidence>